<dbReference type="Gramene" id="AET7Gv20769900.7">
    <property type="protein sequence ID" value="AET7Gv20769900.7"/>
    <property type="gene ID" value="AET7Gv20769900"/>
</dbReference>
<organism evidence="1 2">
    <name type="scientific">Aegilops tauschii subsp. strangulata</name>
    <name type="common">Goatgrass</name>
    <dbReference type="NCBI Taxonomy" id="200361"/>
    <lineage>
        <taxon>Eukaryota</taxon>
        <taxon>Viridiplantae</taxon>
        <taxon>Streptophyta</taxon>
        <taxon>Embryophyta</taxon>
        <taxon>Tracheophyta</taxon>
        <taxon>Spermatophyta</taxon>
        <taxon>Magnoliopsida</taxon>
        <taxon>Liliopsida</taxon>
        <taxon>Poales</taxon>
        <taxon>Poaceae</taxon>
        <taxon>BOP clade</taxon>
        <taxon>Pooideae</taxon>
        <taxon>Triticodae</taxon>
        <taxon>Triticeae</taxon>
        <taxon>Triticinae</taxon>
        <taxon>Aegilops</taxon>
    </lineage>
</organism>
<dbReference type="AlphaFoldDB" id="A0A453RZG9"/>
<proteinExistence type="predicted"/>
<reference evidence="1" key="4">
    <citation type="submission" date="2019-03" db="UniProtKB">
        <authorList>
            <consortium name="EnsemblPlants"/>
        </authorList>
    </citation>
    <scope>IDENTIFICATION</scope>
</reference>
<evidence type="ECO:0000313" key="1">
    <source>
        <dbReference type="EnsemblPlants" id="AET7Gv20769900.7"/>
    </source>
</evidence>
<dbReference type="Proteomes" id="UP000015105">
    <property type="component" value="Chromosome 7D"/>
</dbReference>
<keyword evidence="2" id="KW-1185">Reference proteome</keyword>
<reference evidence="1" key="3">
    <citation type="journal article" date="2017" name="Nature">
        <title>Genome sequence of the progenitor of the wheat D genome Aegilops tauschii.</title>
        <authorList>
            <person name="Luo M.C."/>
            <person name="Gu Y.Q."/>
            <person name="Puiu D."/>
            <person name="Wang H."/>
            <person name="Twardziok S.O."/>
            <person name="Deal K.R."/>
            <person name="Huo N."/>
            <person name="Zhu T."/>
            <person name="Wang L."/>
            <person name="Wang Y."/>
            <person name="McGuire P.E."/>
            <person name="Liu S."/>
            <person name="Long H."/>
            <person name="Ramasamy R.K."/>
            <person name="Rodriguez J.C."/>
            <person name="Van S.L."/>
            <person name="Yuan L."/>
            <person name="Wang Z."/>
            <person name="Xia Z."/>
            <person name="Xiao L."/>
            <person name="Anderson O.D."/>
            <person name="Ouyang S."/>
            <person name="Liang Y."/>
            <person name="Zimin A.V."/>
            <person name="Pertea G."/>
            <person name="Qi P."/>
            <person name="Bennetzen J.L."/>
            <person name="Dai X."/>
            <person name="Dawson M.W."/>
            <person name="Muller H.G."/>
            <person name="Kugler K."/>
            <person name="Rivarola-Duarte L."/>
            <person name="Spannagl M."/>
            <person name="Mayer K.F.X."/>
            <person name="Lu F.H."/>
            <person name="Bevan M.W."/>
            <person name="Leroy P."/>
            <person name="Li P."/>
            <person name="You F.M."/>
            <person name="Sun Q."/>
            <person name="Liu Z."/>
            <person name="Lyons E."/>
            <person name="Wicker T."/>
            <person name="Salzberg S.L."/>
            <person name="Devos K.M."/>
            <person name="Dvorak J."/>
        </authorList>
    </citation>
    <scope>NUCLEOTIDE SEQUENCE [LARGE SCALE GENOMIC DNA]</scope>
    <source>
        <strain evidence="1">cv. AL8/78</strain>
    </source>
</reference>
<reference evidence="2" key="1">
    <citation type="journal article" date="2014" name="Science">
        <title>Ancient hybridizations among the ancestral genomes of bread wheat.</title>
        <authorList>
            <consortium name="International Wheat Genome Sequencing Consortium,"/>
            <person name="Marcussen T."/>
            <person name="Sandve S.R."/>
            <person name="Heier L."/>
            <person name="Spannagl M."/>
            <person name="Pfeifer M."/>
            <person name="Jakobsen K.S."/>
            <person name="Wulff B.B."/>
            <person name="Steuernagel B."/>
            <person name="Mayer K.F."/>
            <person name="Olsen O.A."/>
        </authorList>
    </citation>
    <scope>NUCLEOTIDE SEQUENCE [LARGE SCALE GENOMIC DNA]</scope>
    <source>
        <strain evidence="2">cv. AL8/78</strain>
    </source>
</reference>
<evidence type="ECO:0000313" key="2">
    <source>
        <dbReference type="Proteomes" id="UP000015105"/>
    </source>
</evidence>
<accession>A0A453RZG9</accession>
<reference evidence="2" key="2">
    <citation type="journal article" date="2017" name="Nat. Plants">
        <title>The Aegilops tauschii genome reveals multiple impacts of transposons.</title>
        <authorList>
            <person name="Zhao G."/>
            <person name="Zou C."/>
            <person name="Li K."/>
            <person name="Wang K."/>
            <person name="Li T."/>
            <person name="Gao L."/>
            <person name="Zhang X."/>
            <person name="Wang H."/>
            <person name="Yang Z."/>
            <person name="Liu X."/>
            <person name="Jiang W."/>
            <person name="Mao L."/>
            <person name="Kong X."/>
            <person name="Jiao Y."/>
            <person name="Jia J."/>
        </authorList>
    </citation>
    <scope>NUCLEOTIDE SEQUENCE [LARGE SCALE GENOMIC DNA]</scope>
    <source>
        <strain evidence="2">cv. AL8/78</strain>
    </source>
</reference>
<name>A0A453RZG9_AEGTS</name>
<sequence length="44" mass="4928">MHVSLDGILSQYNSSLSSYCVFSMGLFSGDQMNAEPFVKFTFKL</sequence>
<reference evidence="1" key="5">
    <citation type="journal article" date="2021" name="G3 (Bethesda)">
        <title>Aegilops tauschii genome assembly Aet v5.0 features greater sequence contiguity and improved annotation.</title>
        <authorList>
            <person name="Wang L."/>
            <person name="Zhu T."/>
            <person name="Rodriguez J.C."/>
            <person name="Deal K.R."/>
            <person name="Dubcovsky J."/>
            <person name="McGuire P.E."/>
            <person name="Lux T."/>
            <person name="Spannagl M."/>
            <person name="Mayer K.F.X."/>
            <person name="Baldrich P."/>
            <person name="Meyers B.C."/>
            <person name="Huo N."/>
            <person name="Gu Y.Q."/>
            <person name="Zhou H."/>
            <person name="Devos K.M."/>
            <person name="Bennetzen J.L."/>
            <person name="Unver T."/>
            <person name="Budak H."/>
            <person name="Gulick P.J."/>
            <person name="Galiba G."/>
            <person name="Kalapos B."/>
            <person name="Nelson D.R."/>
            <person name="Li P."/>
            <person name="You F.M."/>
            <person name="Luo M.C."/>
            <person name="Dvorak J."/>
        </authorList>
    </citation>
    <scope>NUCLEOTIDE SEQUENCE [LARGE SCALE GENOMIC DNA]</scope>
    <source>
        <strain evidence="1">cv. AL8/78</strain>
    </source>
</reference>
<protein>
    <submittedName>
        <fullName evidence="1">Uncharacterized protein</fullName>
    </submittedName>
</protein>
<dbReference type="EnsemblPlants" id="AET7Gv20769900.7">
    <property type="protein sequence ID" value="AET7Gv20769900.7"/>
    <property type="gene ID" value="AET7Gv20769900"/>
</dbReference>